<proteinExistence type="predicted"/>
<evidence type="ECO:0000313" key="3">
    <source>
        <dbReference type="Proteomes" id="UP000177982"/>
    </source>
</evidence>
<evidence type="ECO:0000256" key="1">
    <source>
        <dbReference type="SAM" id="Phobius"/>
    </source>
</evidence>
<feature type="transmembrane region" description="Helical" evidence="1">
    <location>
        <begin position="20"/>
        <end position="38"/>
    </location>
</feature>
<keyword evidence="1" id="KW-0472">Membrane</keyword>
<accession>A0A1G2L8B3</accession>
<comment type="caution">
    <text evidence="2">The sequence shown here is derived from an EMBL/GenBank/DDBJ whole genome shotgun (WGS) entry which is preliminary data.</text>
</comment>
<organism evidence="2 3">
    <name type="scientific">Candidatus Sungbacteria bacterium RIFCSPLOWO2_01_FULL_47_10</name>
    <dbReference type="NCBI Taxonomy" id="1802276"/>
    <lineage>
        <taxon>Bacteria</taxon>
        <taxon>Candidatus Sungiibacteriota</taxon>
    </lineage>
</organism>
<reference evidence="2 3" key="1">
    <citation type="journal article" date="2016" name="Nat. Commun.">
        <title>Thousands of microbial genomes shed light on interconnected biogeochemical processes in an aquifer system.</title>
        <authorList>
            <person name="Anantharaman K."/>
            <person name="Brown C.T."/>
            <person name="Hug L.A."/>
            <person name="Sharon I."/>
            <person name="Castelle C.J."/>
            <person name="Probst A.J."/>
            <person name="Thomas B.C."/>
            <person name="Singh A."/>
            <person name="Wilkins M.J."/>
            <person name="Karaoz U."/>
            <person name="Brodie E.L."/>
            <person name="Williams K.H."/>
            <person name="Hubbard S.S."/>
            <person name="Banfield J.F."/>
        </authorList>
    </citation>
    <scope>NUCLEOTIDE SEQUENCE [LARGE SCALE GENOMIC DNA]</scope>
</reference>
<protein>
    <submittedName>
        <fullName evidence="2">Uncharacterized protein</fullName>
    </submittedName>
</protein>
<dbReference type="AlphaFoldDB" id="A0A1G2L8B3"/>
<keyword evidence="1" id="KW-0812">Transmembrane</keyword>
<gene>
    <name evidence="2" type="ORF">A2934_02925</name>
</gene>
<keyword evidence="1" id="KW-1133">Transmembrane helix</keyword>
<sequence>MCSWYINHIIFDTRGPAMKWTAFFIVVLSVFLIGAGNAPSNLTFFNSRSFTFTNKDCAKTATCGLMRFSLKIDDYQIMIGGTPSYGTRLIAEYETDQELFLEEYAIVQFIRGCIFESLRKADGSILNVQNVWRWQFDDAVPFSFVDWVIDSVDKDPVYNSGGKVRHGFYRWNEIPGSYKTSTEHFFQNQPKPKRPALYVIDHPGTAFVTDGEARNVSLKFKTCVYKAADIPVSTTQQNINFASPIACFPWQSSFIYNHDTQAHEGKNAIDPFCNVPVSRSKENESNQ</sequence>
<name>A0A1G2L8B3_9BACT</name>
<evidence type="ECO:0000313" key="2">
    <source>
        <dbReference type="EMBL" id="OHA07800.1"/>
    </source>
</evidence>
<dbReference type="EMBL" id="MHQO01000003">
    <property type="protein sequence ID" value="OHA07800.1"/>
    <property type="molecule type" value="Genomic_DNA"/>
</dbReference>
<dbReference type="Proteomes" id="UP000177982">
    <property type="component" value="Unassembled WGS sequence"/>
</dbReference>